<comment type="subcellular location">
    <subcellularLocation>
        <location evidence="1">Cell membrane</location>
        <topology evidence="1">Multi-pass membrane protein</topology>
    </subcellularLocation>
</comment>
<feature type="domain" description="Prepilin type IV endopeptidase peptidase" evidence="8">
    <location>
        <begin position="98"/>
        <end position="195"/>
    </location>
</feature>
<evidence type="ECO:0000256" key="3">
    <source>
        <dbReference type="ARBA" id="ARBA00022475"/>
    </source>
</evidence>
<dbReference type="OrthoDB" id="9789291at2"/>
<feature type="transmembrane region" description="Helical" evidence="7">
    <location>
        <begin position="141"/>
        <end position="170"/>
    </location>
</feature>
<proteinExistence type="inferred from homology"/>
<organism evidence="10">
    <name type="scientific">Candidatus Enterococcus dunnyi</name>
    <dbReference type="NCBI Taxonomy" id="1834192"/>
    <lineage>
        <taxon>Bacteria</taxon>
        <taxon>Bacillati</taxon>
        <taxon>Bacillota</taxon>
        <taxon>Bacilli</taxon>
        <taxon>Lactobacillales</taxon>
        <taxon>Enterococcaceae</taxon>
        <taxon>Enterococcus</taxon>
    </lineage>
</organism>
<evidence type="ECO:0000256" key="7">
    <source>
        <dbReference type="SAM" id="Phobius"/>
    </source>
</evidence>
<dbReference type="Pfam" id="PF06750">
    <property type="entry name" value="A24_N_bact"/>
    <property type="match status" value="1"/>
</dbReference>
<evidence type="ECO:0000313" key="10">
    <source>
        <dbReference type="EMBL" id="OUZ32619.1"/>
    </source>
</evidence>
<dbReference type="Proteomes" id="UP000196151">
    <property type="component" value="Chromosome"/>
</dbReference>
<keyword evidence="4 7" id="KW-0812">Transmembrane</keyword>
<feature type="transmembrane region" description="Helical" evidence="7">
    <location>
        <begin position="210"/>
        <end position="227"/>
    </location>
</feature>
<evidence type="ECO:0000259" key="9">
    <source>
        <dbReference type="Pfam" id="PF06750"/>
    </source>
</evidence>
<accession>A0A200J6Z4</accession>
<dbReference type="InterPro" id="IPR010627">
    <property type="entry name" value="Prepilin_pept_A24_N"/>
</dbReference>
<name>A0A200J6Z4_9ENTE</name>
<evidence type="ECO:0000256" key="6">
    <source>
        <dbReference type="ARBA" id="ARBA00023136"/>
    </source>
</evidence>
<protein>
    <submittedName>
        <fullName evidence="11">Leader peptidase (Prepilin peptidase)/N-methyltransferase</fullName>
    </submittedName>
</protein>
<keyword evidence="12" id="KW-1185">Reference proteome</keyword>
<gene>
    <name evidence="10" type="ORF">A5889_001328</name>
    <name evidence="11" type="ORF">A5889_001748</name>
</gene>
<evidence type="ECO:0000256" key="4">
    <source>
        <dbReference type="ARBA" id="ARBA00022692"/>
    </source>
</evidence>
<keyword evidence="6 7" id="KW-0472">Membrane</keyword>
<evidence type="ECO:0000313" key="11">
    <source>
        <dbReference type="EMBL" id="WYJ94246.1"/>
    </source>
</evidence>
<keyword evidence="5 7" id="KW-1133">Transmembrane helix</keyword>
<dbReference type="InterPro" id="IPR000045">
    <property type="entry name" value="Prepilin_IV_endopep_pep"/>
</dbReference>
<reference evidence="10" key="1">
    <citation type="submission" date="2017-05" db="EMBL/GenBank/DDBJ databases">
        <title>The Genome Sequence of Enterococcus sp. 9D6_DIV0238.</title>
        <authorList>
            <consortium name="The Broad Institute Genomics Platform"/>
            <consortium name="The Broad Institute Genomic Center for Infectious Diseases"/>
            <person name="Earl A."/>
            <person name="Manson A."/>
            <person name="Schwartman J."/>
            <person name="Gilmore M."/>
            <person name="Abouelleil A."/>
            <person name="Cao P."/>
            <person name="Chapman S."/>
            <person name="Cusick C."/>
            <person name="Shea T."/>
            <person name="Young S."/>
            <person name="Neafsey D."/>
            <person name="Nusbaum C."/>
            <person name="Birren B."/>
        </authorList>
    </citation>
    <scope>NUCLEOTIDE SEQUENCE [LARGE SCALE GENOMIC DNA]</scope>
    <source>
        <strain evidence="10">9D6_DIV0238</strain>
    </source>
</reference>
<dbReference type="AlphaFoldDB" id="A0A200J6Z4"/>
<feature type="domain" description="Prepilin peptidase A24 N-terminal" evidence="9">
    <location>
        <begin position="7"/>
        <end position="85"/>
    </location>
</feature>
<evidence type="ECO:0000313" key="12">
    <source>
        <dbReference type="Proteomes" id="UP000196151"/>
    </source>
</evidence>
<comment type="similarity">
    <text evidence="2">Belongs to the peptidase A24 family.</text>
</comment>
<dbReference type="PANTHER" id="PTHR30487:SF0">
    <property type="entry name" value="PREPILIN LEADER PEPTIDASE_N-METHYLTRANSFERASE-RELATED"/>
    <property type="match status" value="1"/>
</dbReference>
<evidence type="ECO:0000259" key="8">
    <source>
        <dbReference type="Pfam" id="PF01478"/>
    </source>
</evidence>
<dbReference type="GO" id="GO:0004190">
    <property type="term" value="F:aspartic-type endopeptidase activity"/>
    <property type="evidence" value="ECO:0007669"/>
    <property type="project" value="InterPro"/>
</dbReference>
<evidence type="ECO:0000256" key="1">
    <source>
        <dbReference type="ARBA" id="ARBA00004651"/>
    </source>
</evidence>
<evidence type="ECO:0000256" key="2">
    <source>
        <dbReference type="ARBA" id="ARBA00005801"/>
    </source>
</evidence>
<dbReference type="GO" id="GO:0005886">
    <property type="term" value="C:plasma membrane"/>
    <property type="evidence" value="ECO:0007669"/>
    <property type="project" value="UniProtKB-SubCell"/>
</dbReference>
<feature type="transmembrane region" description="Helical" evidence="7">
    <location>
        <begin position="70"/>
        <end position="86"/>
    </location>
</feature>
<dbReference type="RefSeq" id="WP_087640471.1">
    <property type="nucleotide sequence ID" value="NZ_CP147246.1"/>
</dbReference>
<feature type="transmembrane region" description="Helical" evidence="7">
    <location>
        <begin position="92"/>
        <end position="113"/>
    </location>
</feature>
<dbReference type="GO" id="GO:0006465">
    <property type="term" value="P:signal peptide processing"/>
    <property type="evidence" value="ECO:0007669"/>
    <property type="project" value="TreeGrafter"/>
</dbReference>
<dbReference type="InterPro" id="IPR050882">
    <property type="entry name" value="Prepilin_peptidase/N-MTase"/>
</dbReference>
<reference evidence="11" key="2">
    <citation type="submission" date="2017-05" db="EMBL/GenBank/DDBJ databases">
        <authorList>
            <consortium name="The Broad Institute Genomics Platform"/>
            <consortium name="The Broad Institute Genomic Center for Infectious Diseases"/>
            <person name="Earl A."/>
            <person name="Manson A."/>
            <person name="Schwartman J."/>
            <person name="Gilmore M."/>
            <person name="Abouelleil A."/>
            <person name="Cao P."/>
            <person name="Chapman S."/>
            <person name="Cusick C."/>
            <person name="Shea T."/>
            <person name="Young S."/>
            <person name="Neafsey D."/>
            <person name="Nusbaum C."/>
            <person name="Birren B."/>
        </authorList>
    </citation>
    <scope>NUCLEOTIDE SEQUENCE</scope>
    <source>
        <strain evidence="11">9D6_DIV0238</strain>
    </source>
</reference>
<dbReference type="EMBL" id="CP147246">
    <property type="protein sequence ID" value="WYJ94246.1"/>
    <property type="molecule type" value="Genomic_DNA"/>
</dbReference>
<dbReference type="Pfam" id="PF01478">
    <property type="entry name" value="Peptidase_A24"/>
    <property type="match status" value="1"/>
</dbReference>
<reference evidence="11" key="3">
    <citation type="submission" date="2024-03" db="EMBL/GenBank/DDBJ databases">
        <title>The Genome Sequence of Enterococcus sp. DIV0238c.</title>
        <authorList>
            <consortium name="The Broad Institute Genomics Platform"/>
            <consortium name="The Broad Institute Microbial Omics Core"/>
            <consortium name="The Broad Institute Genomic Center for Infectious Diseases"/>
            <person name="Earl A."/>
            <person name="Manson A."/>
            <person name="Gilmore M."/>
            <person name="Schwartman J."/>
            <person name="Shea T."/>
            <person name="Abouelleil A."/>
            <person name="Cao P."/>
            <person name="Chapman S."/>
            <person name="Cusick C."/>
            <person name="Young S."/>
            <person name="Neafsey D."/>
            <person name="Nusbaum C."/>
            <person name="Birren B."/>
        </authorList>
    </citation>
    <scope>NUCLEOTIDE SEQUENCE</scope>
    <source>
        <strain evidence="11">9D6_DIV0238</strain>
    </source>
</reference>
<keyword evidence="3" id="KW-1003">Cell membrane</keyword>
<feature type="transmembrane region" description="Helical" evidence="7">
    <location>
        <begin position="182"/>
        <end position="204"/>
    </location>
</feature>
<dbReference type="EMBL" id="NIBQ01000002">
    <property type="protein sequence ID" value="OUZ32619.1"/>
    <property type="molecule type" value="Genomic_DNA"/>
</dbReference>
<evidence type="ECO:0000256" key="5">
    <source>
        <dbReference type="ARBA" id="ARBA00022989"/>
    </source>
</evidence>
<dbReference type="PANTHER" id="PTHR30487">
    <property type="entry name" value="TYPE 4 PREPILIN-LIKE PROTEINS LEADER PEPTIDE-PROCESSING ENZYME"/>
    <property type="match status" value="1"/>
</dbReference>
<sequence length="229" mass="26166">MWLFQFIIGSVVGSFICLVAERVPIGKSIVVPPSQCPDCQTKLRFFELIPIVSIILLKFRCCYCHHKLPVSYLFSEFIIGFLFLLTDFGNSYSMYIFFFSLTAFILTLTDIFYLIVEPKLFYPFLLLLCGFHYFLDLPFHVITGVFLFIILTSFNYVFTEAIGGGDILLITSWGVLLGNKSLILLLFIASGCALSVSLFCRLILNQKIEQLPFVPFLAFALFLILYLDK</sequence>